<evidence type="ECO:0000256" key="1">
    <source>
        <dbReference type="ARBA" id="ARBA00006865"/>
    </source>
</evidence>
<dbReference type="InterPro" id="IPR000757">
    <property type="entry name" value="Beta-glucanase-like"/>
</dbReference>
<dbReference type="GO" id="GO:0016787">
    <property type="term" value="F:hydrolase activity"/>
    <property type="evidence" value="ECO:0007669"/>
    <property type="project" value="UniProtKB-KW"/>
</dbReference>
<dbReference type="SUPFAM" id="SSF49899">
    <property type="entry name" value="Concanavalin A-like lectins/glucanases"/>
    <property type="match status" value="1"/>
</dbReference>
<gene>
    <name evidence="3" type="ORF">H8B04_04065</name>
</gene>
<keyword evidence="3" id="KW-0378">Hydrolase</keyword>
<comment type="similarity">
    <text evidence="1">Belongs to the glycosyl hydrolase 16 family.</text>
</comment>
<organism evidence="3 4">
    <name type="scientific">Sphingobacterium litopenaei</name>
    <dbReference type="NCBI Taxonomy" id="2763500"/>
    <lineage>
        <taxon>Bacteria</taxon>
        <taxon>Pseudomonadati</taxon>
        <taxon>Bacteroidota</taxon>
        <taxon>Sphingobacteriia</taxon>
        <taxon>Sphingobacteriales</taxon>
        <taxon>Sphingobacteriaceae</taxon>
        <taxon>Sphingobacterium</taxon>
    </lineage>
</organism>
<dbReference type="PROSITE" id="PS51762">
    <property type="entry name" value="GH16_2"/>
    <property type="match status" value="1"/>
</dbReference>
<evidence type="ECO:0000313" key="4">
    <source>
        <dbReference type="Proteomes" id="UP000651271"/>
    </source>
</evidence>
<proteinExistence type="inferred from homology"/>
<keyword evidence="4" id="KW-1185">Reference proteome</keyword>
<evidence type="ECO:0000259" key="2">
    <source>
        <dbReference type="PROSITE" id="PS51762"/>
    </source>
</evidence>
<name>A0ABR7YBS4_9SPHI</name>
<comment type="caution">
    <text evidence="3">The sequence shown here is derived from an EMBL/GenBank/DDBJ whole genome shotgun (WGS) entry which is preliminary data.</text>
</comment>
<dbReference type="CDD" id="cd00413">
    <property type="entry name" value="Glyco_hydrolase_16"/>
    <property type="match status" value="1"/>
</dbReference>
<accession>A0ABR7YBS4</accession>
<protein>
    <submittedName>
        <fullName evidence="3">Glycoside hydrolase family 16 protein</fullName>
    </submittedName>
</protein>
<feature type="domain" description="GH16" evidence="2">
    <location>
        <begin position="25"/>
        <end position="246"/>
    </location>
</feature>
<dbReference type="EMBL" id="JACOIJ010000005">
    <property type="protein sequence ID" value="MBD1428752.1"/>
    <property type="molecule type" value="Genomic_DNA"/>
</dbReference>
<reference evidence="3 4" key="1">
    <citation type="submission" date="2020-08" db="EMBL/GenBank/DDBJ databases">
        <title>Sphingobacterium sp. DN04309 isolated from aquaculture water.</title>
        <authorList>
            <person name="Zhang M."/>
        </authorList>
    </citation>
    <scope>NUCLEOTIDE SEQUENCE [LARGE SCALE GENOMIC DNA]</scope>
    <source>
        <strain evidence="3 4">DN04309</strain>
    </source>
</reference>
<evidence type="ECO:0000313" key="3">
    <source>
        <dbReference type="EMBL" id="MBD1428752.1"/>
    </source>
</evidence>
<dbReference type="Gene3D" id="2.60.120.200">
    <property type="match status" value="1"/>
</dbReference>
<sequence>MSLLNTTLSVLLLLLFTNCDKRSTPEENQVITPSERIIKFSGYDWIVRKTKSAKEGPGPNLFSDSQENVWVDNQGKLHLKITQKGGQWYCSGITLRNTLSYGKYTFFINSDVSKLDDNVVAGLFTYLTNTEEIDIEFSKWSVNNNMNAQFAVQPSDKNGNKVRFDIPRDLGPTTHSFNWQKDKISFHSEYYKQGRTNVLHKWEYTGEDIPMDKEERLKINLWLFRGQMPKTLQEQEIVIDSVKFEG</sequence>
<dbReference type="InterPro" id="IPR013320">
    <property type="entry name" value="ConA-like_dom_sf"/>
</dbReference>
<dbReference type="Proteomes" id="UP000651271">
    <property type="component" value="Unassembled WGS sequence"/>
</dbReference>
<dbReference type="RefSeq" id="WP_165292302.1">
    <property type="nucleotide sequence ID" value="NZ_JACOIJ010000005.1"/>
</dbReference>